<proteinExistence type="predicted"/>
<organism evidence="2 3">
    <name type="scientific">Mycena pura</name>
    <dbReference type="NCBI Taxonomy" id="153505"/>
    <lineage>
        <taxon>Eukaryota</taxon>
        <taxon>Fungi</taxon>
        <taxon>Dikarya</taxon>
        <taxon>Basidiomycota</taxon>
        <taxon>Agaricomycotina</taxon>
        <taxon>Agaricomycetes</taxon>
        <taxon>Agaricomycetidae</taxon>
        <taxon>Agaricales</taxon>
        <taxon>Marasmiineae</taxon>
        <taxon>Mycenaceae</taxon>
        <taxon>Mycena</taxon>
    </lineage>
</organism>
<accession>A0AAD6Y3W6</accession>
<feature type="region of interest" description="Disordered" evidence="1">
    <location>
        <begin position="163"/>
        <end position="195"/>
    </location>
</feature>
<sequence>MEAGVTVKKKSRIQGHSVVSKGNSKRMCKAGDGGKIAASRTMVEDQVSAGVPSNRRHDALKALSPSQINVRIRAATSTTASFRVLMTSGNAGQGTRPIGGPLGGKLRGPRDLSTRQLEPVTTLGARLSSMQEFAVSASDCFADSRAWSGDEASVILALIKKPPQRGQHVARHGSDGTRTTHGDVKQHAAGREETHREEFIPAMKSPITEMRESQLPRTEGSCNSWTEVREPVGICRLSMQLLNVEEQTGFSRKRGQRAGRKKKLFSRVWSVVDRAVVECDVRRPPEIIFTLDRTAGRKLFATRDYPSTARNSGRINDAFAGGSLDTQSTRSEGEQSPETPFLPVVSNAKPLGVLK</sequence>
<evidence type="ECO:0000313" key="2">
    <source>
        <dbReference type="EMBL" id="KAJ7190419.1"/>
    </source>
</evidence>
<dbReference type="Proteomes" id="UP001219525">
    <property type="component" value="Unassembled WGS sequence"/>
</dbReference>
<evidence type="ECO:0000256" key="1">
    <source>
        <dbReference type="SAM" id="MobiDB-lite"/>
    </source>
</evidence>
<feature type="compositionally biased region" description="Polar residues" evidence="1">
    <location>
        <begin position="324"/>
        <end position="338"/>
    </location>
</feature>
<feature type="compositionally biased region" description="Basic and acidic residues" evidence="1">
    <location>
        <begin position="172"/>
        <end position="195"/>
    </location>
</feature>
<evidence type="ECO:0000313" key="3">
    <source>
        <dbReference type="Proteomes" id="UP001219525"/>
    </source>
</evidence>
<dbReference type="AlphaFoldDB" id="A0AAD6Y3W6"/>
<name>A0AAD6Y3W6_9AGAR</name>
<dbReference type="EMBL" id="JARJCW010000150">
    <property type="protein sequence ID" value="KAJ7190419.1"/>
    <property type="molecule type" value="Genomic_DNA"/>
</dbReference>
<gene>
    <name evidence="2" type="ORF">GGX14DRAFT_605813</name>
</gene>
<comment type="caution">
    <text evidence="2">The sequence shown here is derived from an EMBL/GenBank/DDBJ whole genome shotgun (WGS) entry which is preliminary data.</text>
</comment>
<feature type="region of interest" description="Disordered" evidence="1">
    <location>
        <begin position="91"/>
        <end position="111"/>
    </location>
</feature>
<protein>
    <submittedName>
        <fullName evidence="2">Uncharacterized protein</fullName>
    </submittedName>
</protein>
<feature type="region of interest" description="Disordered" evidence="1">
    <location>
        <begin position="1"/>
        <end position="33"/>
    </location>
</feature>
<reference evidence="2" key="1">
    <citation type="submission" date="2023-03" db="EMBL/GenBank/DDBJ databases">
        <title>Massive genome expansion in bonnet fungi (Mycena s.s.) driven by repeated elements and novel gene families across ecological guilds.</title>
        <authorList>
            <consortium name="Lawrence Berkeley National Laboratory"/>
            <person name="Harder C.B."/>
            <person name="Miyauchi S."/>
            <person name="Viragh M."/>
            <person name="Kuo A."/>
            <person name="Thoen E."/>
            <person name="Andreopoulos B."/>
            <person name="Lu D."/>
            <person name="Skrede I."/>
            <person name="Drula E."/>
            <person name="Henrissat B."/>
            <person name="Morin E."/>
            <person name="Kohler A."/>
            <person name="Barry K."/>
            <person name="LaButti K."/>
            <person name="Morin E."/>
            <person name="Salamov A."/>
            <person name="Lipzen A."/>
            <person name="Mereny Z."/>
            <person name="Hegedus B."/>
            <person name="Baldrian P."/>
            <person name="Stursova M."/>
            <person name="Weitz H."/>
            <person name="Taylor A."/>
            <person name="Grigoriev I.V."/>
            <person name="Nagy L.G."/>
            <person name="Martin F."/>
            <person name="Kauserud H."/>
        </authorList>
    </citation>
    <scope>NUCLEOTIDE SEQUENCE</scope>
    <source>
        <strain evidence="2">9144</strain>
    </source>
</reference>
<keyword evidence="3" id="KW-1185">Reference proteome</keyword>
<feature type="region of interest" description="Disordered" evidence="1">
    <location>
        <begin position="311"/>
        <end position="355"/>
    </location>
</feature>